<dbReference type="Proteomes" id="UP000323856">
    <property type="component" value="Unassembled WGS sequence"/>
</dbReference>
<proteinExistence type="predicted"/>
<dbReference type="RefSeq" id="WP_007271997.1">
    <property type="nucleotide sequence ID" value="NZ_VOBL01000003.1"/>
</dbReference>
<dbReference type="InterPro" id="IPR001638">
    <property type="entry name" value="Solute-binding_3/MltF_N"/>
</dbReference>
<evidence type="ECO:0000259" key="2">
    <source>
        <dbReference type="SMART" id="SM00062"/>
    </source>
</evidence>
<feature type="domain" description="Solute-binding protein family 3/N-terminal" evidence="2">
    <location>
        <begin position="3"/>
        <end position="221"/>
    </location>
</feature>
<dbReference type="AlphaFoldDB" id="A0A5B0EJQ6"/>
<dbReference type="SMART" id="SM00062">
    <property type="entry name" value="PBPb"/>
    <property type="match status" value="1"/>
</dbReference>
<dbReference type="CDD" id="cd13530">
    <property type="entry name" value="PBP2_peptides_like"/>
    <property type="match status" value="1"/>
</dbReference>
<reference evidence="3 4" key="1">
    <citation type="submission" date="2019-07" db="EMBL/GenBank/DDBJ databases">
        <title>Analysis of the biochemical properties, biological activity and biotechnological potential of siderophores and biosurfactants produced by Antarctic psychrotolerant bacteria.</title>
        <authorList>
            <person name="Styczynski M."/>
            <person name="Krucon T."/>
            <person name="Decewicz P."/>
            <person name="Dziewit L."/>
        </authorList>
    </citation>
    <scope>NUCLEOTIDE SEQUENCE [LARGE SCALE GENOMIC DNA]</scope>
    <source>
        <strain evidence="3 4">ANT_H27</strain>
    </source>
</reference>
<gene>
    <name evidence="3" type="ORF">FQ154_04065</name>
</gene>
<keyword evidence="1" id="KW-0732">Signal</keyword>
<evidence type="ECO:0000313" key="4">
    <source>
        <dbReference type="Proteomes" id="UP000323856"/>
    </source>
</evidence>
<evidence type="ECO:0000256" key="1">
    <source>
        <dbReference type="ARBA" id="ARBA00022729"/>
    </source>
</evidence>
<dbReference type="Gene3D" id="3.40.190.10">
    <property type="entry name" value="Periplasmic binding protein-like II"/>
    <property type="match status" value="2"/>
</dbReference>
<comment type="caution">
    <text evidence="3">The sequence shown here is derived from an EMBL/GenBank/DDBJ whole genome shotgun (WGS) entry which is preliminary data.</text>
</comment>
<dbReference type="Pfam" id="PF00497">
    <property type="entry name" value="SBP_bac_3"/>
    <property type="match status" value="1"/>
</dbReference>
<dbReference type="SUPFAM" id="SSF53850">
    <property type="entry name" value="Periplasmic binding protein-like II"/>
    <property type="match status" value="1"/>
</dbReference>
<dbReference type="OrthoDB" id="8454826at2"/>
<name>A0A5B0EJQ6_9MICC</name>
<dbReference type="EMBL" id="VOBL01000003">
    <property type="protein sequence ID" value="KAA0978936.1"/>
    <property type="molecule type" value="Genomic_DNA"/>
</dbReference>
<evidence type="ECO:0000313" key="3">
    <source>
        <dbReference type="EMBL" id="KAA0978936.1"/>
    </source>
</evidence>
<dbReference type="PANTHER" id="PTHR35936">
    <property type="entry name" value="MEMBRANE-BOUND LYTIC MUREIN TRANSGLYCOSYLASE F"/>
    <property type="match status" value="1"/>
</dbReference>
<organism evidence="3 4">
    <name type="scientific">Paeniglutamicibacter gangotriensis</name>
    <dbReference type="NCBI Taxonomy" id="254787"/>
    <lineage>
        <taxon>Bacteria</taxon>
        <taxon>Bacillati</taxon>
        <taxon>Actinomycetota</taxon>
        <taxon>Actinomycetes</taxon>
        <taxon>Micrococcales</taxon>
        <taxon>Micrococcaceae</taxon>
        <taxon>Paeniglutamicibacter</taxon>
    </lineage>
</organism>
<protein>
    <submittedName>
        <fullName evidence="3">Amino acid ABC transporter substrate-binding protein</fullName>
    </submittedName>
</protein>
<accession>A0A5B0EJQ6</accession>
<sequence length="240" mass="26089">MTTLKLACIDADAPPLFSLLDDDGQRTGFEPAAAELVAARMGRTIEWVVMGWDEMLPAVRDRRVDAVWCGQGIIPERQKIVDFTRPYAVFDETVLVRKGDPARTPADMVGYRVAAIEGSANMALARTFDGAVIVPFKGDTVYEDMLAAVADSSVDAMVDDDVVLVPLGADPRYDLAFTVATRNPWGIGVAKDNPNLREEFNAALGDVIADGSLREVWTTWMPGLTFPMDHRAKAALGMLA</sequence>